<evidence type="ECO:0000313" key="12">
    <source>
        <dbReference type="Proteomes" id="UP000031575"/>
    </source>
</evidence>
<feature type="compositionally biased region" description="Acidic residues" evidence="9">
    <location>
        <begin position="407"/>
        <end position="427"/>
    </location>
</feature>
<dbReference type="CDD" id="cd18089">
    <property type="entry name" value="SPOUT_Trm10-like"/>
    <property type="match status" value="1"/>
</dbReference>
<accession>A0A0C2FCW4</accession>
<keyword evidence="3 11" id="KW-0489">Methyltransferase</keyword>
<keyword evidence="12" id="KW-1185">Reference proteome</keyword>
<reference evidence="11 12" key="1">
    <citation type="journal article" date="2014" name="BMC Genomics">
        <title>Comparative genomics of the major fungal agents of human and animal Sporotrichosis: Sporothrix schenckii and Sporothrix brasiliensis.</title>
        <authorList>
            <person name="Teixeira M.M."/>
            <person name="de Almeida L.G."/>
            <person name="Kubitschek-Barreira P."/>
            <person name="Alves F.L."/>
            <person name="Kioshima E.S."/>
            <person name="Abadio A.K."/>
            <person name="Fernandes L."/>
            <person name="Derengowski L.S."/>
            <person name="Ferreira K.S."/>
            <person name="Souza R.C."/>
            <person name="Ruiz J.C."/>
            <person name="de Andrade N.C."/>
            <person name="Paes H.C."/>
            <person name="Nicola A.M."/>
            <person name="Albuquerque P."/>
            <person name="Gerber A.L."/>
            <person name="Martins V.P."/>
            <person name="Peconick L.D."/>
            <person name="Neto A.V."/>
            <person name="Chaucanez C.B."/>
            <person name="Silva P.A."/>
            <person name="Cunha O.L."/>
            <person name="de Oliveira F.F."/>
            <person name="dos Santos T.C."/>
            <person name="Barros A.L."/>
            <person name="Soares M.A."/>
            <person name="de Oliveira L.M."/>
            <person name="Marini M.M."/>
            <person name="Villalobos-Duno H."/>
            <person name="Cunha M.M."/>
            <person name="de Hoog S."/>
            <person name="da Silveira J.F."/>
            <person name="Henrissat B."/>
            <person name="Nino-Vega G.A."/>
            <person name="Cisalpino P.S."/>
            <person name="Mora-Montes H.M."/>
            <person name="Almeida S.R."/>
            <person name="Stajich J.E."/>
            <person name="Lopes-Bezerra L.M."/>
            <person name="Vasconcelos A.T."/>
            <person name="Felipe M.S."/>
        </authorList>
    </citation>
    <scope>NUCLEOTIDE SEQUENCE [LARGE SCALE GENOMIC DNA]</scope>
    <source>
        <strain evidence="11 12">5110</strain>
    </source>
</reference>
<evidence type="ECO:0000256" key="5">
    <source>
        <dbReference type="ARBA" id="ARBA00022691"/>
    </source>
</evidence>
<evidence type="ECO:0000256" key="4">
    <source>
        <dbReference type="ARBA" id="ARBA00022679"/>
    </source>
</evidence>
<feature type="compositionally biased region" description="Low complexity" evidence="9">
    <location>
        <begin position="73"/>
        <end position="84"/>
    </location>
</feature>
<evidence type="ECO:0000313" key="11">
    <source>
        <dbReference type="EMBL" id="KIH88998.1"/>
    </source>
</evidence>
<feature type="domain" description="SAM-dependent MTase TRM10-type" evidence="10">
    <location>
        <begin position="145"/>
        <end position="392"/>
    </location>
</feature>
<dbReference type="HOGENOM" id="CLU_034384_0_0_1"/>
<dbReference type="InterPro" id="IPR038459">
    <property type="entry name" value="MT_TRM10-typ_sf"/>
</dbReference>
<keyword evidence="4 11" id="KW-0808">Transferase</keyword>
<dbReference type="InterPro" id="IPR007356">
    <property type="entry name" value="tRNA_m1G_MeTrfase_euk"/>
</dbReference>
<evidence type="ECO:0000256" key="8">
    <source>
        <dbReference type="ARBA" id="ARBA00048434"/>
    </source>
</evidence>
<dbReference type="InterPro" id="IPR028564">
    <property type="entry name" value="MT_TRM10-typ"/>
</dbReference>
<dbReference type="GO" id="GO:0052905">
    <property type="term" value="F:tRNA (guanosine(9)-N1)-methyltransferase activity"/>
    <property type="evidence" value="ECO:0007669"/>
    <property type="project" value="UniProtKB-EC"/>
</dbReference>
<organism evidence="11 12">
    <name type="scientific">Sporothrix brasiliensis 5110</name>
    <dbReference type="NCBI Taxonomy" id="1398154"/>
    <lineage>
        <taxon>Eukaryota</taxon>
        <taxon>Fungi</taxon>
        <taxon>Dikarya</taxon>
        <taxon>Ascomycota</taxon>
        <taxon>Pezizomycotina</taxon>
        <taxon>Sordariomycetes</taxon>
        <taxon>Sordariomycetidae</taxon>
        <taxon>Ophiostomatales</taxon>
        <taxon>Ophiostomataceae</taxon>
        <taxon>Sporothrix</taxon>
    </lineage>
</organism>
<dbReference type="GO" id="GO:0000049">
    <property type="term" value="F:tRNA binding"/>
    <property type="evidence" value="ECO:0007669"/>
    <property type="project" value="TreeGrafter"/>
</dbReference>
<proteinExistence type="predicted"/>
<dbReference type="VEuPathDB" id="FungiDB:SPBR_07270"/>
<dbReference type="GO" id="GO:0005634">
    <property type="term" value="C:nucleus"/>
    <property type="evidence" value="ECO:0007669"/>
    <property type="project" value="TreeGrafter"/>
</dbReference>
<dbReference type="EC" id="2.1.1.221" evidence="1"/>
<evidence type="ECO:0000256" key="2">
    <source>
        <dbReference type="ARBA" id="ARBA00020451"/>
    </source>
</evidence>
<dbReference type="PROSITE" id="PS51675">
    <property type="entry name" value="SAM_MT_TRM10"/>
    <property type="match status" value="1"/>
</dbReference>
<evidence type="ECO:0000259" key="10">
    <source>
        <dbReference type="PROSITE" id="PS51675"/>
    </source>
</evidence>
<feature type="region of interest" description="Disordered" evidence="9">
    <location>
        <begin position="28"/>
        <end position="139"/>
    </location>
</feature>
<comment type="catalytic activity">
    <reaction evidence="8">
        <text>guanosine(9) in tRNA + S-adenosyl-L-methionine = N(1)-methylguanosine(9) in tRNA + S-adenosyl-L-homocysteine + H(+)</text>
        <dbReference type="Rhea" id="RHEA:43156"/>
        <dbReference type="Rhea" id="RHEA-COMP:10367"/>
        <dbReference type="Rhea" id="RHEA-COMP:10368"/>
        <dbReference type="ChEBI" id="CHEBI:15378"/>
        <dbReference type="ChEBI" id="CHEBI:57856"/>
        <dbReference type="ChEBI" id="CHEBI:59789"/>
        <dbReference type="ChEBI" id="CHEBI:73542"/>
        <dbReference type="ChEBI" id="CHEBI:74269"/>
        <dbReference type="EC" id="2.1.1.221"/>
    </reaction>
</comment>
<feature type="region of interest" description="Disordered" evidence="9">
    <location>
        <begin position="388"/>
        <end position="459"/>
    </location>
</feature>
<dbReference type="PANTHER" id="PTHR13563:SF13">
    <property type="entry name" value="TRNA METHYLTRANSFERASE 10 HOMOLOG A"/>
    <property type="match status" value="1"/>
</dbReference>
<feature type="region of interest" description="Disordered" evidence="9">
    <location>
        <begin position="261"/>
        <end position="295"/>
    </location>
</feature>
<dbReference type="Gene3D" id="3.40.1280.30">
    <property type="match status" value="1"/>
</dbReference>
<dbReference type="PANTHER" id="PTHR13563">
    <property type="entry name" value="TRNA (GUANINE-9-) METHYLTRANSFERASE"/>
    <property type="match status" value="1"/>
</dbReference>
<dbReference type="GO" id="GO:0002939">
    <property type="term" value="P:tRNA N1-guanine methylation"/>
    <property type="evidence" value="ECO:0007669"/>
    <property type="project" value="TreeGrafter"/>
</dbReference>
<name>A0A0C2FCW4_9PEZI</name>
<dbReference type="RefSeq" id="XP_040617008.1">
    <property type="nucleotide sequence ID" value="XM_040765524.1"/>
</dbReference>
<dbReference type="EMBL" id="AWTV01000009">
    <property type="protein sequence ID" value="KIH88998.1"/>
    <property type="molecule type" value="Genomic_DNA"/>
</dbReference>
<evidence type="ECO:0000256" key="9">
    <source>
        <dbReference type="SAM" id="MobiDB-lite"/>
    </source>
</evidence>
<protein>
    <recommendedName>
        <fullName evidence="2">tRNA (guanine(9)-N1)-methyltransferase</fullName>
        <ecNumber evidence="1">2.1.1.221</ecNumber>
    </recommendedName>
    <alternativeName>
        <fullName evidence="7">tRNA methyltransferase 10</fullName>
    </alternativeName>
    <alternativeName>
        <fullName evidence="6">tRNA(m1G9)-methyltransferase</fullName>
    </alternativeName>
</protein>
<evidence type="ECO:0000256" key="3">
    <source>
        <dbReference type="ARBA" id="ARBA00022603"/>
    </source>
</evidence>
<dbReference type="Proteomes" id="UP000031575">
    <property type="component" value="Unassembled WGS sequence"/>
</dbReference>
<evidence type="ECO:0000256" key="1">
    <source>
        <dbReference type="ARBA" id="ARBA00012797"/>
    </source>
</evidence>
<comment type="caution">
    <text evidence="11">The sequence shown here is derived from an EMBL/GenBank/DDBJ whole genome shotgun (WGS) entry which is preliminary data.</text>
</comment>
<gene>
    <name evidence="11" type="ORF">SPBR_07270</name>
</gene>
<dbReference type="OrthoDB" id="278300at2759"/>
<evidence type="ECO:0000256" key="6">
    <source>
        <dbReference type="ARBA" id="ARBA00031792"/>
    </source>
</evidence>
<evidence type="ECO:0000256" key="7">
    <source>
        <dbReference type="ARBA" id="ARBA00032166"/>
    </source>
</evidence>
<sequence>MDIEDPPAPGLFASEGGPVQATALKLASENGDAQLPGQNNEVDASRPTELASAGDTENGGEDGTGPAAEGPRTALAASGALGTLETPGTLLSKNAQKKLKRQQKWEDMRDDRKRRRKEKRVIKAEKKKAAKAAGGEGADGCAAAPATAAPKEHTLVPVSLIFDCAFESYMRETEQISLSSQITRSYAANRTAARCARIYVSSWGGKLQTRYETLLANQHKRWNHVHFLADDFVAAAKQADMDMQGENGGTVVDVLEAKEGDEALKRDDERGEKMAGKTAEEKEADKEITPSDGPSVVYLTSDSPYTLTRLEPNTSYVIGGIVDKNREKGLCYKRAREHGVRTAKLPIGDYMVMASRKVLTTNHVVEIMLSWLETGDWATAFSNVIPKRKGGHLKGEKGDTSEKSAEEGDAGAEEEQGEDGDDEEAEEGEAKEADDSEMGMQDNSAAAEPQATEATKSVA</sequence>
<dbReference type="GeneID" id="63680445"/>
<feature type="compositionally biased region" description="Basic and acidic residues" evidence="9">
    <location>
        <begin position="393"/>
        <end position="406"/>
    </location>
</feature>
<feature type="compositionally biased region" description="Basic and acidic residues" evidence="9">
    <location>
        <begin position="261"/>
        <end position="289"/>
    </location>
</feature>
<feature type="compositionally biased region" description="Basic residues" evidence="9">
    <location>
        <begin position="112"/>
        <end position="130"/>
    </location>
</feature>
<keyword evidence="5" id="KW-0949">S-adenosyl-L-methionine</keyword>
<dbReference type="AlphaFoldDB" id="A0A0C2FCW4"/>